<evidence type="ECO:0000313" key="2">
    <source>
        <dbReference type="Proteomes" id="UP000324222"/>
    </source>
</evidence>
<dbReference type="Proteomes" id="UP000324222">
    <property type="component" value="Unassembled WGS sequence"/>
</dbReference>
<comment type="caution">
    <text evidence="1">The sequence shown here is derived from an EMBL/GenBank/DDBJ whole genome shotgun (WGS) entry which is preliminary data.</text>
</comment>
<accession>A0A5B7JFV5</accession>
<reference evidence="1 2" key="1">
    <citation type="submission" date="2019-05" db="EMBL/GenBank/DDBJ databases">
        <title>Another draft genome of Portunus trituberculatus and its Hox gene families provides insights of decapod evolution.</title>
        <authorList>
            <person name="Jeong J.-H."/>
            <person name="Song I."/>
            <person name="Kim S."/>
            <person name="Choi T."/>
            <person name="Kim D."/>
            <person name="Ryu S."/>
            <person name="Kim W."/>
        </authorList>
    </citation>
    <scope>NUCLEOTIDE SEQUENCE [LARGE SCALE GENOMIC DNA]</scope>
    <source>
        <tissue evidence="1">Muscle</tissue>
    </source>
</reference>
<dbReference type="AlphaFoldDB" id="A0A5B7JFV5"/>
<protein>
    <submittedName>
        <fullName evidence="1">Uncharacterized protein</fullName>
    </submittedName>
</protein>
<proteinExistence type="predicted"/>
<keyword evidence="2" id="KW-1185">Reference proteome</keyword>
<name>A0A5B7JFV5_PORTR</name>
<sequence length="60" mass="6807">MNPKQRSNPSAGSYYQLHQQRRCLILLGNEGGERRGEVLPLGTRRETEKVAALSLLRRNS</sequence>
<dbReference type="EMBL" id="VSRR010100818">
    <property type="protein sequence ID" value="MPC95042.1"/>
    <property type="molecule type" value="Genomic_DNA"/>
</dbReference>
<organism evidence="1 2">
    <name type="scientific">Portunus trituberculatus</name>
    <name type="common">Swimming crab</name>
    <name type="synonym">Neptunus trituberculatus</name>
    <dbReference type="NCBI Taxonomy" id="210409"/>
    <lineage>
        <taxon>Eukaryota</taxon>
        <taxon>Metazoa</taxon>
        <taxon>Ecdysozoa</taxon>
        <taxon>Arthropoda</taxon>
        <taxon>Crustacea</taxon>
        <taxon>Multicrustacea</taxon>
        <taxon>Malacostraca</taxon>
        <taxon>Eumalacostraca</taxon>
        <taxon>Eucarida</taxon>
        <taxon>Decapoda</taxon>
        <taxon>Pleocyemata</taxon>
        <taxon>Brachyura</taxon>
        <taxon>Eubrachyura</taxon>
        <taxon>Portunoidea</taxon>
        <taxon>Portunidae</taxon>
        <taxon>Portuninae</taxon>
        <taxon>Portunus</taxon>
    </lineage>
</organism>
<gene>
    <name evidence="1" type="ORF">E2C01_090236</name>
</gene>
<evidence type="ECO:0000313" key="1">
    <source>
        <dbReference type="EMBL" id="MPC95042.1"/>
    </source>
</evidence>